<evidence type="ECO:0000256" key="4">
    <source>
        <dbReference type="ARBA" id="ARBA00022630"/>
    </source>
</evidence>
<dbReference type="InterPro" id="IPR023468">
    <property type="entry name" value="Riboflavin_kinase"/>
</dbReference>
<dbReference type="GO" id="GO:0008531">
    <property type="term" value="F:riboflavin kinase activity"/>
    <property type="evidence" value="ECO:0007669"/>
    <property type="project" value="UniProtKB-UniRule"/>
</dbReference>
<name>A0A4D6XZ03_9GAMM</name>
<organism evidence="17 18">
    <name type="scientific">Buchnera aphidicola</name>
    <name type="common">Hyadaphis tataricae</name>
    <dbReference type="NCBI Taxonomy" id="1241859"/>
    <lineage>
        <taxon>Bacteria</taxon>
        <taxon>Pseudomonadati</taxon>
        <taxon>Pseudomonadota</taxon>
        <taxon>Gammaproteobacteria</taxon>
        <taxon>Enterobacterales</taxon>
        <taxon>Erwiniaceae</taxon>
        <taxon>Buchnera</taxon>
    </lineage>
</organism>
<dbReference type="SMART" id="SM00904">
    <property type="entry name" value="Flavokinase"/>
    <property type="match status" value="1"/>
</dbReference>
<comment type="catalytic activity">
    <reaction evidence="14 15">
        <text>FMN + ATP + H(+) = FAD + diphosphate</text>
        <dbReference type="Rhea" id="RHEA:17237"/>
        <dbReference type="ChEBI" id="CHEBI:15378"/>
        <dbReference type="ChEBI" id="CHEBI:30616"/>
        <dbReference type="ChEBI" id="CHEBI:33019"/>
        <dbReference type="ChEBI" id="CHEBI:57692"/>
        <dbReference type="ChEBI" id="CHEBI:58210"/>
        <dbReference type="EC" id="2.7.7.2"/>
    </reaction>
</comment>
<dbReference type="NCBIfam" id="NF004162">
    <property type="entry name" value="PRK05627.1-5"/>
    <property type="match status" value="1"/>
</dbReference>
<feature type="domain" description="Riboflavin kinase" evidence="16">
    <location>
        <begin position="183"/>
        <end position="309"/>
    </location>
</feature>
<keyword evidence="7 15" id="KW-0548">Nucleotidyltransferase</keyword>
<dbReference type="InterPro" id="IPR015865">
    <property type="entry name" value="Riboflavin_kinase_bac/euk"/>
</dbReference>
<evidence type="ECO:0000256" key="7">
    <source>
        <dbReference type="ARBA" id="ARBA00022695"/>
    </source>
</evidence>
<dbReference type="AlphaFoldDB" id="A0A4D6XZ03"/>
<dbReference type="Proteomes" id="UP000298773">
    <property type="component" value="Chromosome"/>
</dbReference>
<dbReference type="EC" id="2.7.1.26" evidence="15"/>
<keyword evidence="5 15" id="KW-0288">FMN</keyword>
<comment type="pathway">
    <text evidence="2 15">Cofactor biosynthesis; FAD biosynthesis; FAD from FMN: step 1/1.</text>
</comment>
<dbReference type="UniPathway" id="UPA00277">
    <property type="reaction ID" value="UER00407"/>
</dbReference>
<keyword evidence="10 15" id="KW-0274">FAD</keyword>
<dbReference type="GO" id="GO:0009398">
    <property type="term" value="P:FMN biosynthetic process"/>
    <property type="evidence" value="ECO:0007669"/>
    <property type="project" value="UniProtKB-UniRule"/>
</dbReference>
<dbReference type="Pfam" id="PF06574">
    <property type="entry name" value="FAD_syn"/>
    <property type="match status" value="1"/>
</dbReference>
<evidence type="ECO:0000256" key="3">
    <source>
        <dbReference type="ARBA" id="ARBA00005201"/>
    </source>
</evidence>
<dbReference type="InterPro" id="IPR002606">
    <property type="entry name" value="Riboflavin_kinase_bac"/>
</dbReference>
<comment type="pathway">
    <text evidence="3 15">Cofactor biosynthesis; FMN biosynthesis; FMN from riboflavin (ATP route): step 1/1.</text>
</comment>
<evidence type="ECO:0000256" key="11">
    <source>
        <dbReference type="ARBA" id="ARBA00022840"/>
    </source>
</evidence>
<gene>
    <name evidence="17" type="ORF">D9V69_00740</name>
</gene>
<dbReference type="PANTHER" id="PTHR22749">
    <property type="entry name" value="RIBOFLAVIN KINASE/FMN ADENYLYLTRANSFERASE"/>
    <property type="match status" value="1"/>
</dbReference>
<dbReference type="NCBIfam" id="TIGR00083">
    <property type="entry name" value="ribF"/>
    <property type="match status" value="1"/>
</dbReference>
<protein>
    <recommendedName>
        <fullName evidence="15">Riboflavin biosynthesis protein</fullName>
    </recommendedName>
    <domain>
        <recommendedName>
            <fullName evidence="15">Riboflavin kinase</fullName>
            <ecNumber evidence="15">2.7.1.26</ecNumber>
        </recommendedName>
        <alternativeName>
            <fullName evidence="15">Flavokinase</fullName>
        </alternativeName>
    </domain>
    <domain>
        <recommendedName>
            <fullName evidence="15">FMN adenylyltransferase</fullName>
            <ecNumber evidence="15">2.7.7.2</ecNumber>
        </recommendedName>
        <alternativeName>
            <fullName evidence="15">FAD pyrophosphorylase</fullName>
        </alternativeName>
        <alternativeName>
            <fullName evidence="15">FAD synthase</fullName>
        </alternativeName>
    </domain>
</protein>
<evidence type="ECO:0000256" key="6">
    <source>
        <dbReference type="ARBA" id="ARBA00022679"/>
    </source>
</evidence>
<keyword evidence="4 15" id="KW-0285">Flavoprotein</keyword>
<dbReference type="GO" id="GO:0006747">
    <property type="term" value="P:FAD biosynthetic process"/>
    <property type="evidence" value="ECO:0007669"/>
    <property type="project" value="UniProtKB-UniRule"/>
</dbReference>
<comment type="catalytic activity">
    <reaction evidence="13 15">
        <text>riboflavin + ATP = FMN + ADP + H(+)</text>
        <dbReference type="Rhea" id="RHEA:14357"/>
        <dbReference type="ChEBI" id="CHEBI:15378"/>
        <dbReference type="ChEBI" id="CHEBI:30616"/>
        <dbReference type="ChEBI" id="CHEBI:57986"/>
        <dbReference type="ChEBI" id="CHEBI:58210"/>
        <dbReference type="ChEBI" id="CHEBI:456216"/>
        <dbReference type="EC" id="2.7.1.26"/>
    </reaction>
</comment>
<reference evidence="17 18" key="1">
    <citation type="submission" date="2018-12" db="EMBL/GenBank/DDBJ databases">
        <authorList>
            <person name="Chong R.A."/>
        </authorList>
    </citation>
    <scope>NUCLEOTIDE SEQUENCE [LARGE SCALE GENOMIC DNA]</scope>
    <source>
        <strain evidence="17 18">Hta</strain>
    </source>
</reference>
<proteinExistence type="inferred from homology"/>
<evidence type="ECO:0000256" key="13">
    <source>
        <dbReference type="ARBA" id="ARBA00047880"/>
    </source>
</evidence>
<dbReference type="GO" id="GO:0009231">
    <property type="term" value="P:riboflavin biosynthetic process"/>
    <property type="evidence" value="ECO:0007669"/>
    <property type="project" value="InterPro"/>
</dbReference>
<dbReference type="UniPathway" id="UPA00276">
    <property type="reaction ID" value="UER00406"/>
</dbReference>
<comment type="similarity">
    <text evidence="15">Belongs to the ribF family.</text>
</comment>
<evidence type="ECO:0000256" key="5">
    <source>
        <dbReference type="ARBA" id="ARBA00022643"/>
    </source>
</evidence>
<dbReference type="NCBIfam" id="NF004163">
    <property type="entry name" value="PRK05627.1-6"/>
    <property type="match status" value="1"/>
</dbReference>
<dbReference type="Gene3D" id="3.40.50.620">
    <property type="entry name" value="HUPs"/>
    <property type="match status" value="1"/>
</dbReference>
<evidence type="ECO:0000256" key="1">
    <source>
        <dbReference type="ARBA" id="ARBA00002121"/>
    </source>
</evidence>
<dbReference type="Gene3D" id="2.40.30.30">
    <property type="entry name" value="Riboflavin kinase-like"/>
    <property type="match status" value="1"/>
</dbReference>
<accession>A0A4D6XZ03</accession>
<dbReference type="PIRSF" id="PIRSF004491">
    <property type="entry name" value="FAD_Synth"/>
    <property type="match status" value="1"/>
</dbReference>
<sequence length="323" mass="37843">MKIIRGIHNLKEFTSNTVVTIGNFDGIHLGHEKLLVQTYQIGIKKNIPSVIIIFEPQPLEFLNITQAPMRITKFREKIKRILSHKIDYILCIRFNKVFQSIHAEEFIINILINKLHTKYIVIGDDFRFGYKKYGNIQLLYQLGKKYLFNIIKIKSLYKNNIKISSTNIRTALLENNIQLCSQLLGRSFSIIGRVVHGNSIGQKIGYPTANIILNKNFLLSNGVYAVKVYYCSNQVIFGICNIGIKPSFFNPHKKKVLEVYLFDENINLYRKEIEVVICKKIRNEQYFESIEDLKHQISQDVKIVKKYFQDKHKNKKRKNDERL</sequence>
<dbReference type="SUPFAM" id="SSF52374">
    <property type="entry name" value="Nucleotidylyl transferase"/>
    <property type="match status" value="1"/>
</dbReference>
<dbReference type="GO" id="GO:0003919">
    <property type="term" value="F:FMN adenylyltransferase activity"/>
    <property type="evidence" value="ECO:0007669"/>
    <property type="project" value="UniProtKB-UniRule"/>
</dbReference>
<evidence type="ECO:0000256" key="8">
    <source>
        <dbReference type="ARBA" id="ARBA00022741"/>
    </source>
</evidence>
<comment type="function">
    <text evidence="1">Catalyzes the phosphorylation of riboflavin to FMN followed by the adenylation of FMN to FAD.</text>
</comment>
<evidence type="ECO:0000259" key="16">
    <source>
        <dbReference type="SMART" id="SM00904"/>
    </source>
</evidence>
<evidence type="ECO:0000256" key="2">
    <source>
        <dbReference type="ARBA" id="ARBA00004726"/>
    </source>
</evidence>
<dbReference type="InterPro" id="IPR014729">
    <property type="entry name" value="Rossmann-like_a/b/a_fold"/>
</dbReference>
<dbReference type="EMBL" id="CP034873">
    <property type="protein sequence ID" value="QCI21467.1"/>
    <property type="molecule type" value="Genomic_DNA"/>
</dbReference>
<dbReference type="InterPro" id="IPR023465">
    <property type="entry name" value="Riboflavin_kinase_dom_sf"/>
</dbReference>
<keyword evidence="9 15" id="KW-0418">Kinase</keyword>
<dbReference type="RefSeq" id="WP_158356437.1">
    <property type="nucleotide sequence ID" value="NZ_CP034873.1"/>
</dbReference>
<keyword evidence="8 15" id="KW-0547">Nucleotide-binding</keyword>
<dbReference type="EC" id="2.7.7.2" evidence="15"/>
<dbReference type="PANTHER" id="PTHR22749:SF6">
    <property type="entry name" value="RIBOFLAVIN KINASE"/>
    <property type="match status" value="1"/>
</dbReference>
<dbReference type="OrthoDB" id="9803667at2"/>
<evidence type="ECO:0000256" key="9">
    <source>
        <dbReference type="ARBA" id="ARBA00022777"/>
    </source>
</evidence>
<dbReference type="InterPro" id="IPR015864">
    <property type="entry name" value="FAD_synthase"/>
</dbReference>
<dbReference type="GO" id="GO:0005524">
    <property type="term" value="F:ATP binding"/>
    <property type="evidence" value="ECO:0007669"/>
    <property type="project" value="UniProtKB-UniRule"/>
</dbReference>
<evidence type="ECO:0000256" key="10">
    <source>
        <dbReference type="ARBA" id="ARBA00022827"/>
    </source>
</evidence>
<keyword evidence="11 15" id="KW-0067">ATP-binding</keyword>
<keyword evidence="6 15" id="KW-0808">Transferase</keyword>
<dbReference type="SUPFAM" id="SSF82114">
    <property type="entry name" value="Riboflavin kinase-like"/>
    <property type="match status" value="1"/>
</dbReference>
<evidence type="ECO:0000313" key="18">
    <source>
        <dbReference type="Proteomes" id="UP000298773"/>
    </source>
</evidence>
<evidence type="ECO:0000256" key="12">
    <source>
        <dbReference type="ARBA" id="ARBA00023268"/>
    </source>
</evidence>
<dbReference type="CDD" id="cd02064">
    <property type="entry name" value="FAD_synthetase_N"/>
    <property type="match status" value="1"/>
</dbReference>
<dbReference type="Pfam" id="PF01687">
    <property type="entry name" value="Flavokinase"/>
    <property type="match status" value="1"/>
</dbReference>
<evidence type="ECO:0000313" key="17">
    <source>
        <dbReference type="EMBL" id="QCI21467.1"/>
    </source>
</evidence>
<evidence type="ECO:0000256" key="15">
    <source>
        <dbReference type="PIRNR" id="PIRNR004491"/>
    </source>
</evidence>
<reference evidence="17 18" key="2">
    <citation type="submission" date="2019-05" db="EMBL/GenBank/DDBJ databases">
        <title>Genome evolution of the obligate endosymbiont Buchnera aphidicola.</title>
        <authorList>
            <person name="Moran N.A."/>
        </authorList>
    </citation>
    <scope>NUCLEOTIDE SEQUENCE [LARGE SCALE GENOMIC DNA]</scope>
    <source>
        <strain evidence="17 18">Hta</strain>
    </source>
</reference>
<dbReference type="FunFam" id="3.40.50.620:FF:000021">
    <property type="entry name" value="Riboflavin biosynthesis protein"/>
    <property type="match status" value="1"/>
</dbReference>
<keyword evidence="12" id="KW-0511">Multifunctional enzyme</keyword>
<evidence type="ECO:0000256" key="14">
    <source>
        <dbReference type="ARBA" id="ARBA00049494"/>
    </source>
</evidence>